<proteinExistence type="predicted"/>
<feature type="domain" description="DUF6434" evidence="1">
    <location>
        <begin position="71"/>
        <end position="126"/>
    </location>
</feature>
<reference evidence="2 3" key="1">
    <citation type="submission" date="2019-10" db="EMBL/GenBank/DDBJ databases">
        <title>Gracilibacillus sp. nov. isolated from rice seeds.</title>
        <authorList>
            <person name="He S."/>
        </authorList>
    </citation>
    <scope>NUCLEOTIDE SEQUENCE [LARGE SCALE GENOMIC DNA]</scope>
    <source>
        <strain evidence="2 3">TD8</strain>
    </source>
</reference>
<dbReference type="AlphaFoldDB" id="A0A7C8GT11"/>
<dbReference type="RefSeq" id="WP_153403309.1">
    <property type="nucleotide sequence ID" value="NZ_ML762430.1"/>
</dbReference>
<dbReference type="Pfam" id="PF18953">
    <property type="entry name" value="SAP_new25"/>
    <property type="match status" value="1"/>
</dbReference>
<dbReference type="Pfam" id="PF20026">
    <property type="entry name" value="DUF6434"/>
    <property type="match status" value="1"/>
</dbReference>
<dbReference type="Proteomes" id="UP000480246">
    <property type="component" value="Unassembled WGS sequence"/>
</dbReference>
<evidence type="ECO:0000313" key="3">
    <source>
        <dbReference type="Proteomes" id="UP000480246"/>
    </source>
</evidence>
<evidence type="ECO:0000259" key="1">
    <source>
        <dbReference type="Pfam" id="PF20026"/>
    </source>
</evidence>
<protein>
    <submittedName>
        <fullName evidence="2">Cytoplasmic protein</fullName>
    </submittedName>
</protein>
<sequence>MRPPLTKNISIQDFHSFYWLKKELQQFCRECGISTAGAKLEIAARIVRFIETGEIQKPLRRKKTNKQSCNEELGLHTVISENHRCSQEVRAFFKSIIPNFHFSTHIQTYLKQNAGKTYQDVVEEWFAEEQRKKDPAYKKEIAPQFEYNQFIRDFFADPENKGKTREEAIKAWNIVKKQPGSNKYER</sequence>
<organism evidence="2 3">
    <name type="scientific">Gracilibacillus oryzae</name>
    <dbReference type="NCBI Taxonomy" id="1672701"/>
    <lineage>
        <taxon>Bacteria</taxon>
        <taxon>Bacillati</taxon>
        <taxon>Bacillota</taxon>
        <taxon>Bacilli</taxon>
        <taxon>Bacillales</taxon>
        <taxon>Bacillaceae</taxon>
        <taxon>Gracilibacillus</taxon>
    </lineage>
</organism>
<dbReference type="InterPro" id="IPR045492">
    <property type="entry name" value="DUF6434"/>
</dbReference>
<name>A0A7C8GT11_9BACI</name>
<keyword evidence="3" id="KW-1185">Reference proteome</keyword>
<evidence type="ECO:0000313" key="2">
    <source>
        <dbReference type="EMBL" id="KAB8135783.1"/>
    </source>
</evidence>
<comment type="caution">
    <text evidence="2">The sequence shown here is derived from an EMBL/GenBank/DDBJ whole genome shotgun (WGS) entry which is preliminary data.</text>
</comment>
<dbReference type="EMBL" id="WEID01000052">
    <property type="protein sequence ID" value="KAB8135783.1"/>
    <property type="molecule type" value="Genomic_DNA"/>
</dbReference>
<gene>
    <name evidence="2" type="ORF">F9U64_10975</name>
</gene>
<accession>A0A7C8GT11</accession>
<dbReference type="OrthoDB" id="9778090at2"/>